<protein>
    <submittedName>
        <fullName evidence="1">Uncharacterized protein</fullName>
    </submittedName>
</protein>
<dbReference type="EMBL" id="BJZV01000007">
    <property type="protein sequence ID" value="GEP09867.1"/>
    <property type="molecule type" value="Genomic_DNA"/>
</dbReference>
<reference evidence="1 2" key="1">
    <citation type="submission" date="2019-07" db="EMBL/GenBank/DDBJ databases">
        <title>Whole genome shotgun sequence of Methylobacterium gnaphalii NBRC 107716.</title>
        <authorList>
            <person name="Hosoyama A."/>
            <person name="Uohara A."/>
            <person name="Ohji S."/>
            <person name="Ichikawa N."/>
        </authorList>
    </citation>
    <scope>NUCLEOTIDE SEQUENCE [LARGE SCALE GENOMIC DNA]</scope>
    <source>
        <strain evidence="1 2">NBRC 107716</strain>
    </source>
</reference>
<name>A0A512JIT1_9HYPH</name>
<evidence type="ECO:0000313" key="2">
    <source>
        <dbReference type="Proteomes" id="UP000321750"/>
    </source>
</evidence>
<sequence length="135" mass="14506">MATAPQIRLASVLGRRPEPAVREERLRITSQLSGTPAIALSAWRGRSGCRYVVGVHACSCPDLREHDDAVLLAVHRSEDGRARLVAMAAYPGCSVAEWIERSVRAGATEIHVHRLAAGEGERAAVTRDLTSAEVA</sequence>
<dbReference type="AlphaFoldDB" id="A0A512JIT1"/>
<proteinExistence type="predicted"/>
<comment type="caution">
    <text evidence="1">The sequence shown here is derived from an EMBL/GenBank/DDBJ whole genome shotgun (WGS) entry which is preliminary data.</text>
</comment>
<gene>
    <name evidence="1" type="ORF">MGN01_17120</name>
</gene>
<keyword evidence="2" id="KW-1185">Reference proteome</keyword>
<dbReference type="RefSeq" id="WP_238257527.1">
    <property type="nucleotide sequence ID" value="NZ_BJZV01000007.1"/>
</dbReference>
<evidence type="ECO:0000313" key="1">
    <source>
        <dbReference type="EMBL" id="GEP09867.1"/>
    </source>
</evidence>
<dbReference type="Proteomes" id="UP000321750">
    <property type="component" value="Unassembled WGS sequence"/>
</dbReference>
<organism evidence="1 2">
    <name type="scientific">Methylobacterium gnaphalii</name>
    <dbReference type="NCBI Taxonomy" id="1010610"/>
    <lineage>
        <taxon>Bacteria</taxon>
        <taxon>Pseudomonadati</taxon>
        <taxon>Pseudomonadota</taxon>
        <taxon>Alphaproteobacteria</taxon>
        <taxon>Hyphomicrobiales</taxon>
        <taxon>Methylobacteriaceae</taxon>
        <taxon>Methylobacterium</taxon>
    </lineage>
</organism>
<accession>A0A512JIT1</accession>